<dbReference type="SMART" id="SM00354">
    <property type="entry name" value="HTH_LACI"/>
    <property type="match status" value="1"/>
</dbReference>
<dbReference type="PANTHER" id="PTHR30146:SF153">
    <property type="entry name" value="LACTOSE OPERON REPRESSOR"/>
    <property type="match status" value="1"/>
</dbReference>
<keyword evidence="3" id="KW-0804">Transcription</keyword>
<accession>A0A5R8YKA6</accession>
<dbReference type="SUPFAM" id="SSF53822">
    <property type="entry name" value="Periplasmic binding protein-like I"/>
    <property type="match status" value="1"/>
</dbReference>
<dbReference type="AlphaFoldDB" id="A0A5R8YKA6"/>
<dbReference type="OrthoDB" id="3227375at2"/>
<dbReference type="Pfam" id="PF00356">
    <property type="entry name" value="LacI"/>
    <property type="match status" value="1"/>
</dbReference>
<dbReference type="Gene3D" id="1.10.260.40">
    <property type="entry name" value="lambda repressor-like DNA-binding domains"/>
    <property type="match status" value="1"/>
</dbReference>
<evidence type="ECO:0000256" key="3">
    <source>
        <dbReference type="ARBA" id="ARBA00023163"/>
    </source>
</evidence>
<dbReference type="GO" id="GO:0003700">
    <property type="term" value="F:DNA-binding transcription factor activity"/>
    <property type="evidence" value="ECO:0007669"/>
    <property type="project" value="TreeGrafter"/>
</dbReference>
<keyword evidence="6" id="KW-1185">Reference proteome</keyword>
<dbReference type="InterPro" id="IPR028082">
    <property type="entry name" value="Peripla_BP_I"/>
</dbReference>
<comment type="caution">
    <text evidence="5">The sequence shown here is derived from an EMBL/GenBank/DDBJ whole genome shotgun (WGS) entry which is preliminary data.</text>
</comment>
<evidence type="ECO:0000256" key="2">
    <source>
        <dbReference type="ARBA" id="ARBA00023125"/>
    </source>
</evidence>
<organism evidence="5 6">
    <name type="scientific">Microbispora triticiradicis</name>
    <dbReference type="NCBI Taxonomy" id="2200763"/>
    <lineage>
        <taxon>Bacteria</taxon>
        <taxon>Bacillati</taxon>
        <taxon>Actinomycetota</taxon>
        <taxon>Actinomycetes</taxon>
        <taxon>Streptosporangiales</taxon>
        <taxon>Streptosporangiaceae</taxon>
        <taxon>Microbispora</taxon>
    </lineage>
</organism>
<evidence type="ECO:0000256" key="1">
    <source>
        <dbReference type="ARBA" id="ARBA00023015"/>
    </source>
</evidence>
<keyword evidence="2 5" id="KW-0238">DNA-binding</keyword>
<dbReference type="InterPro" id="IPR046335">
    <property type="entry name" value="LacI/GalR-like_sensor"/>
</dbReference>
<dbReference type="CDD" id="cd01392">
    <property type="entry name" value="HTH_LacI"/>
    <property type="match status" value="1"/>
</dbReference>
<dbReference type="EMBL" id="VANP01000018">
    <property type="protein sequence ID" value="TLP52565.1"/>
    <property type="molecule type" value="Genomic_DNA"/>
</dbReference>
<dbReference type="GO" id="GO:0000976">
    <property type="term" value="F:transcription cis-regulatory region binding"/>
    <property type="evidence" value="ECO:0007669"/>
    <property type="project" value="TreeGrafter"/>
</dbReference>
<name>A0A5R8YKA6_9ACTN</name>
<evidence type="ECO:0000313" key="6">
    <source>
        <dbReference type="Proteomes" id="UP000309033"/>
    </source>
</evidence>
<proteinExistence type="predicted"/>
<gene>
    <name evidence="5" type="ORF">FED44_31830</name>
</gene>
<dbReference type="Pfam" id="PF13377">
    <property type="entry name" value="Peripla_BP_3"/>
    <property type="match status" value="1"/>
</dbReference>
<dbReference type="Proteomes" id="UP000309033">
    <property type="component" value="Unassembled WGS sequence"/>
</dbReference>
<feature type="domain" description="HTH lacI-type" evidence="4">
    <location>
        <begin position="13"/>
        <end position="67"/>
    </location>
</feature>
<dbReference type="SUPFAM" id="SSF47413">
    <property type="entry name" value="lambda repressor-like DNA-binding domains"/>
    <property type="match status" value="1"/>
</dbReference>
<dbReference type="Gene3D" id="3.40.50.2300">
    <property type="match status" value="2"/>
</dbReference>
<protein>
    <submittedName>
        <fullName evidence="5">LacI family DNA-binding transcriptional regulator</fullName>
    </submittedName>
</protein>
<keyword evidence="1" id="KW-0805">Transcription regulation</keyword>
<evidence type="ECO:0000259" key="4">
    <source>
        <dbReference type="PROSITE" id="PS50932"/>
    </source>
</evidence>
<dbReference type="PROSITE" id="PS50932">
    <property type="entry name" value="HTH_LACI_2"/>
    <property type="match status" value="1"/>
</dbReference>
<dbReference type="InterPro" id="IPR010982">
    <property type="entry name" value="Lambda_DNA-bd_dom_sf"/>
</dbReference>
<evidence type="ECO:0000313" key="5">
    <source>
        <dbReference type="EMBL" id="TLP52565.1"/>
    </source>
</evidence>
<dbReference type="PANTHER" id="PTHR30146">
    <property type="entry name" value="LACI-RELATED TRANSCRIPTIONAL REPRESSOR"/>
    <property type="match status" value="1"/>
</dbReference>
<reference evidence="5" key="1">
    <citation type="submission" date="2019-05" db="EMBL/GenBank/DDBJ databases">
        <title>Isolation, diversity and antifungal activity of Actinobacteria from wheat.</title>
        <authorList>
            <person name="Yu B."/>
        </authorList>
    </citation>
    <scope>NUCLEOTIDE SEQUENCE [LARGE SCALE GENOMIC DNA]</scope>
    <source>
        <strain evidence="5">NEAU-HEGS1-5</strain>
    </source>
</reference>
<sequence length="346" mass="37118">MTSPTSAQGPRRATIASIAEETGVSVTTVSKVLNGRPDVAPATRERVEACLARHEYRPRVRRRPLKGQIDLVFHQLNSVWSMEIIRGVDSVAAPARIEVALSQLGGAHRLPEEWLDGLLDRRPLGVLFVLCGPSQSQQRRLRRQRIPFVVVDTDSVTPASVPTVGSNNWNGGLLATRHLLELGHRRIAVVSGPKDVLCSRARVAGFRVAHDEAGLAVDPALVRYGNFYVDAGFEHGMDLLSGAARPTAIFAGSDLQALGVLRAARRLGLDVPGELSVVGYDDVPAAAWVEPALTTVNQPLSDMAVVATQMLLDLARGGEVATSRIDLANELVVRDSTAPPVRPSSA</sequence>
<dbReference type="InterPro" id="IPR000843">
    <property type="entry name" value="HTH_LacI"/>
</dbReference>